<comment type="subcellular location">
    <subcellularLocation>
        <location evidence="1">Endoplasmic reticulum membrane</location>
        <topology evidence="1">Peripheral membrane protein</topology>
    </subcellularLocation>
    <subcellularLocation>
        <location evidence="2">Preautophagosomal structure membrane</location>
        <topology evidence="2">Peripheral membrane protein</topology>
    </subcellularLocation>
</comment>
<comment type="similarity">
    <text evidence="3">Belongs to the ATG2 family.</text>
</comment>
<feature type="region of interest" description="Disordered" evidence="12">
    <location>
        <begin position="842"/>
        <end position="901"/>
    </location>
</feature>
<comment type="catalytic activity">
    <reaction evidence="11">
        <text>a 1,2-diacyl-sn-glycero-3-phosphoethanolamine(in) = a 1,2-diacyl-sn-glycero-3-phosphoethanolamine(out)</text>
        <dbReference type="Rhea" id="RHEA:38895"/>
        <dbReference type="ChEBI" id="CHEBI:64612"/>
    </reaction>
</comment>
<dbReference type="PANTHER" id="PTHR13190:SF1">
    <property type="entry name" value="AUTOPHAGY-RELATED 2, ISOFORM A"/>
    <property type="match status" value="1"/>
</dbReference>
<evidence type="ECO:0000256" key="2">
    <source>
        <dbReference type="ARBA" id="ARBA00004623"/>
    </source>
</evidence>
<keyword evidence="8" id="KW-0445">Lipid transport</keyword>
<dbReference type="Proteomes" id="UP000826195">
    <property type="component" value="Unassembled WGS sequence"/>
</dbReference>
<feature type="compositionally biased region" description="Low complexity" evidence="12">
    <location>
        <begin position="447"/>
        <end position="459"/>
    </location>
</feature>
<dbReference type="GO" id="GO:0006869">
    <property type="term" value="P:lipid transport"/>
    <property type="evidence" value="ECO:0007669"/>
    <property type="project" value="UniProtKB-KW"/>
</dbReference>
<dbReference type="GO" id="GO:0000422">
    <property type="term" value="P:autophagy of mitochondrion"/>
    <property type="evidence" value="ECO:0007669"/>
    <property type="project" value="TreeGrafter"/>
</dbReference>
<dbReference type="GO" id="GO:0005789">
    <property type="term" value="C:endoplasmic reticulum membrane"/>
    <property type="evidence" value="ECO:0007669"/>
    <property type="project" value="UniProtKB-SubCell"/>
</dbReference>
<feature type="region of interest" description="Disordered" evidence="12">
    <location>
        <begin position="255"/>
        <end position="297"/>
    </location>
</feature>
<accession>A0AAV7J843</accession>
<keyword evidence="6" id="KW-0256">Endoplasmic reticulum</keyword>
<dbReference type="GO" id="GO:0061723">
    <property type="term" value="P:glycophagy"/>
    <property type="evidence" value="ECO:0007669"/>
    <property type="project" value="TreeGrafter"/>
</dbReference>
<keyword evidence="5" id="KW-0813">Transport</keyword>
<evidence type="ECO:0000256" key="9">
    <source>
        <dbReference type="ARBA" id="ARBA00023136"/>
    </source>
</evidence>
<feature type="compositionally biased region" description="Polar residues" evidence="12">
    <location>
        <begin position="255"/>
        <end position="287"/>
    </location>
</feature>
<dbReference type="GO" id="GO:0032266">
    <property type="term" value="F:phosphatidylinositol-3-phosphate binding"/>
    <property type="evidence" value="ECO:0007669"/>
    <property type="project" value="TreeGrafter"/>
</dbReference>
<dbReference type="PANTHER" id="PTHR13190">
    <property type="entry name" value="AUTOPHAGY-RELATED 2, ISOFORM A"/>
    <property type="match status" value="1"/>
</dbReference>
<evidence type="ECO:0000256" key="3">
    <source>
        <dbReference type="ARBA" id="ARBA00009714"/>
    </source>
</evidence>
<comment type="caution">
    <text evidence="13">The sequence shown here is derived from an EMBL/GenBank/DDBJ whole genome shotgun (WGS) entry which is preliminary data.</text>
</comment>
<keyword evidence="9" id="KW-0472">Membrane</keyword>
<organism evidence="13 14">
    <name type="scientific">Cotesia glomerata</name>
    <name type="common">Lepidopteran parasitic wasp</name>
    <name type="synonym">Apanteles glomeratus</name>
    <dbReference type="NCBI Taxonomy" id="32391"/>
    <lineage>
        <taxon>Eukaryota</taxon>
        <taxon>Metazoa</taxon>
        <taxon>Ecdysozoa</taxon>
        <taxon>Arthropoda</taxon>
        <taxon>Hexapoda</taxon>
        <taxon>Insecta</taxon>
        <taxon>Pterygota</taxon>
        <taxon>Neoptera</taxon>
        <taxon>Endopterygota</taxon>
        <taxon>Hymenoptera</taxon>
        <taxon>Apocrita</taxon>
        <taxon>Ichneumonoidea</taxon>
        <taxon>Braconidae</taxon>
        <taxon>Microgastrinae</taxon>
        <taxon>Cotesia</taxon>
    </lineage>
</organism>
<feature type="compositionally biased region" description="Basic and acidic residues" evidence="12">
    <location>
        <begin position="892"/>
        <end position="901"/>
    </location>
</feature>
<feature type="compositionally biased region" description="Polar residues" evidence="12">
    <location>
        <begin position="1718"/>
        <end position="1740"/>
    </location>
</feature>
<keyword evidence="7" id="KW-0072">Autophagy</keyword>
<proteinExistence type="inferred from homology"/>
<evidence type="ECO:0000256" key="7">
    <source>
        <dbReference type="ARBA" id="ARBA00023006"/>
    </source>
</evidence>
<name>A0AAV7J843_COTGL</name>
<dbReference type="EMBL" id="JAHXZJ010000001">
    <property type="protein sequence ID" value="KAH0569025.1"/>
    <property type="molecule type" value="Genomic_DNA"/>
</dbReference>
<dbReference type="Pfam" id="PF13329">
    <property type="entry name" value="ATG2_CAD"/>
    <property type="match status" value="2"/>
</dbReference>
<comment type="catalytic activity">
    <reaction evidence="10">
        <text>a 1,2-diacyl-sn-glycero-3-phospho-L-serine(in) = a 1,2-diacyl-sn-glycero-3-phospho-L-serine(out)</text>
        <dbReference type="Rhea" id="RHEA:38663"/>
        <dbReference type="ChEBI" id="CHEBI:57262"/>
    </reaction>
</comment>
<evidence type="ECO:0000256" key="10">
    <source>
        <dbReference type="ARBA" id="ARBA00024479"/>
    </source>
</evidence>
<dbReference type="GO" id="GO:0043495">
    <property type="term" value="F:protein-membrane adaptor activity"/>
    <property type="evidence" value="ECO:0007669"/>
    <property type="project" value="TreeGrafter"/>
</dbReference>
<evidence type="ECO:0000256" key="6">
    <source>
        <dbReference type="ARBA" id="ARBA00022824"/>
    </source>
</evidence>
<evidence type="ECO:0000256" key="11">
    <source>
        <dbReference type="ARBA" id="ARBA00024615"/>
    </source>
</evidence>
<dbReference type="GO" id="GO:0000045">
    <property type="term" value="P:autophagosome assembly"/>
    <property type="evidence" value="ECO:0007669"/>
    <property type="project" value="TreeGrafter"/>
</dbReference>
<dbReference type="GO" id="GO:0034045">
    <property type="term" value="C:phagophore assembly site membrane"/>
    <property type="evidence" value="ECO:0007669"/>
    <property type="project" value="UniProtKB-SubCell"/>
</dbReference>
<sequence length="2077" mass="231452">MSWLVRFPWSESIKKRACRYLLQRYLGQFLEEKLTLDQLTVDLYNGTGRVTNVSLDVQALNEMGEQQHLPLEFVDGFISEMSVSIPWSALLSEASYVEVKGLKITVQPRQRTETGTSMFESMWSSMTSSMQLAQECLQQDANNTGGNNAQPLEGVELFAQTIDSILCRVRVRFIDTVIRLEHVPLDSTTGVAIEMCIKNLEYSDEAGSDPSNVNLDANQPSKGYIVSAFTTKRFYLEGVTFHTDEFPSRARTFSRSVMTTSRGSTPDSKNSDGQFSSAQISPTQHNIPTPPERNLINTLSQSNPIMCAKITGRQEIRLKLKQGEGILGPKVELEVTLGSFISFLSPRQVHVLMELGHGLASPDLEDISNVAPRSAEKPMAGSDFSRVERELMHQLHPVHGLRTTDLRNTQGWSTASLDESDNEDEFLPMKLGGMSDSQTTNNISMDESISASSISSKSSVTNVSKPHKHRVNADSDPTAETSQFHIRVSSIAVILLHEDILTTGIESRGLTCASTEQMKTASEEFFSKLGIFAADGYGNKNFDKAAKIFLDACRLSHIRLLAAPLVVEGSEKTTPQSSAINGSLTLATLEIVECLVDTSTNSETPKVEYVELLTFDNKSLATDNFGLLNRTDFRMRFKYTEKAVRQAQTTKFAHPRTEIDIQLDPCQSEIDITIIDRISSVLNPQPICTYNPSSTAKDMWNQHTMFYQAVESPILSDSRVNIKVSSSRAILKVRFPVPDLRPLHDMSRAPWWTRSVRSDFITLTLTDAQFHTSMDSQAHYLSRQEIQCRQVLLTYTEIDSDIPIKIATSHVNDKLDSLLPLEGECFGWPRMVFTIYPQHLGGPLEDSSEEEPGSSLDESLGQPARHQPSPFSSKRVIHESDTPHSESQAHTGSKDDHEHREGEELIIPGNRQEMLEFMEEGTQGSRVQIDISLPCLSVQIPSKRLYEQIYNRINTDLFLWEPSAPRPKYTITDPHGGLDLASTLLQESVHPKFSMCKSGIQYDSDSDSDEDGVFHSVAEKSFNQTLNKASKNGQSKMSLTLNIHDGLLTMYTPVRDVLSNVIPGQQGELIIRVEDATIFCVNSYKGNANLGYVCTMIKSVSLNHCGITTIPSTTPPLRSINSVIPRHCQPAIYRSNNGQEKDPEDSDMLTVAVRIQTAHQTHHIKTFRVAVGIRNATLRHRMSSSQVSWFTQLTDCLDVIDHPVAGYSPPGVLTELHLHLWNCAVDYRPLYLPLRSMITLGSFSVSSNIAAKTNTSTLRFIAEDVALFLSEKLGNHVDLKHDYIGVMDLGLFELSLRLNEKMCGGAPRVDLRASNNVLHVRTCADSGRALMQLLTYFASDGDLSPNIGSTESIAVPSSGDEESLLGEDSINMLSKSQEERVNTLMEEAMEDTVRGSTTSLSKKSPEEKQQVEVFFFPDEPHPATQVPEMSNNNNINNNLPPRGAESDDTDEDFCILGEEAGAGIMPRHGIPEIRWLSQEYIRVVDNHFAVPLGKTDLLKAPKHFPAPVLRYTLCEMTLVWHMYGGKDFGKLPVKKKNVTIEDPAGRFDNSLGRSRSTVVGFSKVNPHEVRFGSAPNSPCGKMKSAKNWYVQGGPGRQHDVLMELQLNKVRFQHETYPENTTEASRQVLLISEIEIRDRLASSHINKFLYQYSSEACPRQTHANMFAMKAVHVRPDPKFSAQECCLKLSLLPLRLNIDQDSLLFLIDFFTELTGNMKTSQDNINGPSTTQSSPGSKQSTPTHHPPVMSVNDEASDLPRQDSPRLIDSNIVDQNLMILLEDELTIKENKTKIKTSCGSQDDSQPIYFRSVIFAPEVLVRLDYHGKRVDLTHGPMAGLLMGLAQLNCSELRLKRLTHRHGLLGIDKLMAFILAEWLQDIKKNQLPSLLGGVGPMHSLVQLFQGFRDLFWLPIEQYQRDGRIVRGIQRGANSFTTSTAMAALELTSRLVHVIQSTAETAYDMVSPGPSVRRKQKGQKGRRKRYNQPLDIREGMANAYMLVKEGLGETANQLVRVASEEHEQKGVSGAVGGVLRQIPPTVVKPIILATEATSNVLGGMRSQLVPDARREAAQKWRQDPRDVN</sequence>
<evidence type="ECO:0000313" key="14">
    <source>
        <dbReference type="Proteomes" id="UP000826195"/>
    </source>
</evidence>
<feature type="compositionally biased region" description="Basic residues" evidence="12">
    <location>
        <begin position="1965"/>
        <end position="1979"/>
    </location>
</feature>
<evidence type="ECO:0000256" key="5">
    <source>
        <dbReference type="ARBA" id="ARBA00022448"/>
    </source>
</evidence>
<feature type="region of interest" description="Disordered" evidence="12">
    <location>
        <begin position="1958"/>
        <end position="1979"/>
    </location>
</feature>
<evidence type="ECO:0000256" key="8">
    <source>
        <dbReference type="ARBA" id="ARBA00023055"/>
    </source>
</evidence>
<dbReference type="GO" id="GO:0061908">
    <property type="term" value="C:phagophore"/>
    <property type="evidence" value="ECO:0007669"/>
    <property type="project" value="TreeGrafter"/>
</dbReference>
<feature type="region of interest" description="Disordered" evidence="12">
    <location>
        <begin position="447"/>
        <end position="479"/>
    </location>
</feature>
<keyword evidence="14" id="KW-1185">Reference proteome</keyword>
<dbReference type="GO" id="GO:0034727">
    <property type="term" value="P:piecemeal microautophagy of the nucleus"/>
    <property type="evidence" value="ECO:0007669"/>
    <property type="project" value="TreeGrafter"/>
</dbReference>
<evidence type="ECO:0000313" key="13">
    <source>
        <dbReference type="EMBL" id="KAH0569025.1"/>
    </source>
</evidence>
<gene>
    <name evidence="13" type="ORF">KQX54_021731</name>
</gene>
<evidence type="ECO:0000256" key="12">
    <source>
        <dbReference type="SAM" id="MobiDB-lite"/>
    </source>
</evidence>
<protein>
    <recommendedName>
        <fullName evidence="4">Autophagy-related protein 2</fullName>
    </recommendedName>
</protein>
<feature type="region of interest" description="Disordered" evidence="12">
    <location>
        <begin position="1718"/>
        <end position="1762"/>
    </location>
</feature>
<evidence type="ECO:0000256" key="4">
    <source>
        <dbReference type="ARBA" id="ARBA00018070"/>
    </source>
</evidence>
<dbReference type="InterPro" id="IPR026849">
    <property type="entry name" value="ATG2"/>
</dbReference>
<reference evidence="13 14" key="1">
    <citation type="journal article" date="2021" name="J. Hered.">
        <title>A chromosome-level genome assembly of the parasitoid wasp, Cotesia glomerata (Hymenoptera: Braconidae).</title>
        <authorList>
            <person name="Pinto B.J."/>
            <person name="Weis J.J."/>
            <person name="Gamble T."/>
            <person name="Ode P.J."/>
            <person name="Paul R."/>
            <person name="Zaspel J.M."/>
        </authorList>
    </citation>
    <scope>NUCLEOTIDE SEQUENCE [LARGE SCALE GENOMIC DNA]</scope>
    <source>
        <strain evidence="13">CgM1</strain>
    </source>
</reference>
<dbReference type="GO" id="GO:0061709">
    <property type="term" value="P:reticulophagy"/>
    <property type="evidence" value="ECO:0007669"/>
    <property type="project" value="TreeGrafter"/>
</dbReference>
<evidence type="ECO:0000256" key="1">
    <source>
        <dbReference type="ARBA" id="ARBA00004406"/>
    </source>
</evidence>